<dbReference type="GO" id="GO:0005829">
    <property type="term" value="C:cytosol"/>
    <property type="evidence" value="ECO:0007669"/>
    <property type="project" value="TreeGrafter"/>
</dbReference>
<proteinExistence type="inferred from homology"/>
<sequence length="446" mass="48817">MTSERELMVHAYLPGATVAVPAGLLTLTESDTQVVAARFGYGLRYLKRPGAIEIDPVDLGFLNGQEVAGRELFPEGAALFGGIRDAAPDAWGRRVIEARHRAPANGLPESVYLREAGGNRVGALDITERGEEPKGLAQAVDVRRLHYLQEAVERIESGVPVPANLHAFFEAGSSMGGMRPKATLLDADGSHWLAKFSSVTDRGFNVPAVERATLELARAAGLRVPKTRLEDLGAGRYAMLIERFDRAGTGEAVGRRHYITALTLMNIHEMASIESSYAALADRMRRFLNAEHLADDLAELFDRMVFNILVSNDDDHLRNHGFILQETPGQKPRPGSQDPERRVALAWRLSPLYDVVPRPSVASSRYLHLGVGQYGREATLTNALSWAERFGLPSSMAVTRIERIWRAVREWRTHFEEAGVSGGDIDAVGSAFPHARDIGGKALGIC</sequence>
<dbReference type="Pfam" id="PF07804">
    <property type="entry name" value="HipA_C"/>
    <property type="match status" value="1"/>
</dbReference>
<accession>A0A1G9L9Q9</accession>
<dbReference type="Proteomes" id="UP000198706">
    <property type="component" value="Unassembled WGS sequence"/>
</dbReference>
<evidence type="ECO:0000256" key="2">
    <source>
        <dbReference type="ARBA" id="ARBA00022679"/>
    </source>
</evidence>
<dbReference type="GO" id="GO:0004674">
    <property type="term" value="F:protein serine/threonine kinase activity"/>
    <property type="evidence" value="ECO:0007669"/>
    <property type="project" value="TreeGrafter"/>
</dbReference>
<keyword evidence="2" id="KW-0808">Transferase</keyword>
<dbReference type="InterPro" id="IPR052028">
    <property type="entry name" value="HipA_Ser/Thr_kinase"/>
</dbReference>
<dbReference type="InterPro" id="IPR012893">
    <property type="entry name" value="HipA-like_C"/>
</dbReference>
<reference evidence="5 6" key="1">
    <citation type="submission" date="2016-10" db="EMBL/GenBank/DDBJ databases">
        <authorList>
            <person name="de Groot N.N."/>
        </authorList>
    </citation>
    <scope>NUCLEOTIDE SEQUENCE [LARGE SCALE GENOMIC DNA]</scope>
    <source>
        <strain evidence="5 6">JCM 21544</strain>
    </source>
</reference>
<evidence type="ECO:0000313" key="5">
    <source>
        <dbReference type="EMBL" id="SDL58681.1"/>
    </source>
</evidence>
<protein>
    <submittedName>
        <fullName evidence="5">Serine/threonine-protein kinase HipA</fullName>
    </submittedName>
</protein>
<keyword evidence="3 5" id="KW-0418">Kinase</keyword>
<evidence type="ECO:0000256" key="3">
    <source>
        <dbReference type="ARBA" id="ARBA00022777"/>
    </source>
</evidence>
<feature type="domain" description="HipA-like C-terminal" evidence="4">
    <location>
        <begin position="173"/>
        <end position="410"/>
    </location>
</feature>
<comment type="similarity">
    <text evidence="1">Belongs to the HipA Ser/Thr kinase family.</text>
</comment>
<organism evidence="5 6">
    <name type="scientific">Pseudomonas indica</name>
    <dbReference type="NCBI Taxonomy" id="137658"/>
    <lineage>
        <taxon>Bacteria</taxon>
        <taxon>Pseudomonadati</taxon>
        <taxon>Pseudomonadota</taxon>
        <taxon>Gammaproteobacteria</taxon>
        <taxon>Pseudomonadales</taxon>
        <taxon>Pseudomonadaceae</taxon>
        <taxon>Pseudomonas</taxon>
    </lineage>
</organism>
<evidence type="ECO:0000256" key="1">
    <source>
        <dbReference type="ARBA" id="ARBA00010164"/>
    </source>
</evidence>
<keyword evidence="6" id="KW-1185">Reference proteome</keyword>
<name>A0A1G9L9Q9_9PSED</name>
<dbReference type="PANTHER" id="PTHR37419:SF8">
    <property type="entry name" value="TOXIN YJJJ"/>
    <property type="match status" value="1"/>
</dbReference>
<dbReference type="AlphaFoldDB" id="A0A1G9L9Q9"/>
<dbReference type="EMBL" id="FNFD01000024">
    <property type="protein sequence ID" value="SDL58681.1"/>
    <property type="molecule type" value="Genomic_DNA"/>
</dbReference>
<dbReference type="STRING" id="137658.SAMN05216186_12456"/>
<dbReference type="PANTHER" id="PTHR37419">
    <property type="entry name" value="SERINE/THREONINE-PROTEIN KINASE TOXIN HIPA"/>
    <property type="match status" value="1"/>
</dbReference>
<evidence type="ECO:0000313" key="6">
    <source>
        <dbReference type="Proteomes" id="UP000198706"/>
    </source>
</evidence>
<evidence type="ECO:0000259" key="4">
    <source>
        <dbReference type="Pfam" id="PF07804"/>
    </source>
</evidence>
<gene>
    <name evidence="5" type="ORF">SAMN05216186_12456</name>
</gene>